<dbReference type="InterPro" id="IPR011114">
    <property type="entry name" value="RuvA_C"/>
</dbReference>
<sequence length="550" mass="63335">MTINTNTIELDNGMHALIASYKEQELVDYQGNPLIETLPSILSCEEAFDQLSFFPDYHEKEKNLSDHHRYHALLRLTRFFQPIGQTLDLERRFSRFLRYGYVNRNPLQKQHVQVLNELHDRLVKKEDLSLPTDIRATASSFTLMGFSGIGKSTAIERVLSLYPQLIVHRYPVNTIQIVWLKLNCPHDGSLKSLCQSFFEKIDQLIGTSYFEKHGKSSNSISSMVTRMGQISRLHCVGALIIDEIQHLLATKGDASEKMMNFFVTLINEIGIPVMLIGTMRARTLLQKDFRQARRGSGQGDMVWQQMSNKEDWEVLITSMWDYQWTKEHAELNSTLLEVIYEESQGITDIAVKLFILAQGRAIETGIEKISPELIRKVNKEDLKLVQPMLNALRSGCETELAQYEDIVSIDIQDYILNKLPVIDMKAKIQAKKEKIAQERQKKESTILEKIIISLINLDVNEKDAENVAKQVLNKFPDLTLADLMKAALQSLEAKGNKKRREKVEEIDKNFLQIIIDKGRNKKQSAYETLYSEGYIKKPLEEFGYKEQREC</sequence>
<dbReference type="AlphaFoldDB" id="A0A4U3AEB1"/>
<reference evidence="3 4" key="1">
    <citation type="journal article" date="2019" name="Environ. Microbiol.">
        <title>An active ?-lactamase is a part of an orchestrated cell wall stress resistance network of Bacillus subtilis and related rhizosphere species.</title>
        <authorList>
            <person name="Bucher T."/>
            <person name="Keren-Paz A."/>
            <person name="Hausser J."/>
            <person name="Olender T."/>
            <person name="Cytryn E."/>
            <person name="Kolodkin-Gal I."/>
        </authorList>
    </citation>
    <scope>NUCLEOTIDE SEQUENCE [LARGE SCALE GENOMIC DNA]</scope>
    <source>
        <strain evidence="3 4">I186</strain>
    </source>
</reference>
<dbReference type="Pfam" id="PF13401">
    <property type="entry name" value="AAA_22"/>
    <property type="match status" value="1"/>
</dbReference>
<dbReference type="GO" id="GO:0006281">
    <property type="term" value="P:DNA repair"/>
    <property type="evidence" value="ECO:0007669"/>
    <property type="project" value="InterPro"/>
</dbReference>
<keyword evidence="3" id="KW-0067">ATP-binding</keyword>
<name>A0A4U3AEB1_BACMY</name>
<dbReference type="GO" id="GO:0006310">
    <property type="term" value="P:DNA recombination"/>
    <property type="evidence" value="ECO:0007669"/>
    <property type="project" value="InterPro"/>
</dbReference>
<dbReference type="EMBL" id="SZOD01000108">
    <property type="protein sequence ID" value="TKI86644.1"/>
    <property type="molecule type" value="Genomic_DNA"/>
</dbReference>
<comment type="caution">
    <text evidence="3">The sequence shown here is derived from an EMBL/GenBank/DDBJ whole genome shotgun (WGS) entry which is preliminary data.</text>
</comment>
<dbReference type="GO" id="GO:0016887">
    <property type="term" value="F:ATP hydrolysis activity"/>
    <property type="evidence" value="ECO:0007669"/>
    <property type="project" value="InterPro"/>
</dbReference>
<keyword evidence="3" id="KW-0547">Nucleotide-binding</keyword>
<proteinExistence type="predicted"/>
<evidence type="ECO:0000256" key="1">
    <source>
        <dbReference type="SAM" id="Coils"/>
    </source>
</evidence>
<organism evidence="3 4">
    <name type="scientific">Bacillus mycoides</name>
    <dbReference type="NCBI Taxonomy" id="1405"/>
    <lineage>
        <taxon>Bacteria</taxon>
        <taxon>Bacillati</taxon>
        <taxon>Bacillota</taxon>
        <taxon>Bacilli</taxon>
        <taxon>Bacillales</taxon>
        <taxon>Bacillaceae</taxon>
        <taxon>Bacillus</taxon>
        <taxon>Bacillus cereus group</taxon>
    </lineage>
</organism>
<dbReference type="GO" id="GO:0009379">
    <property type="term" value="C:Holliday junction helicase complex"/>
    <property type="evidence" value="ECO:0007669"/>
    <property type="project" value="InterPro"/>
</dbReference>
<gene>
    <name evidence="3" type="ORF">FC701_05025</name>
</gene>
<dbReference type="Gene3D" id="3.40.50.300">
    <property type="entry name" value="P-loop containing nucleotide triphosphate hydrolases"/>
    <property type="match status" value="1"/>
</dbReference>
<dbReference type="SUPFAM" id="SSF52540">
    <property type="entry name" value="P-loop containing nucleoside triphosphate hydrolases"/>
    <property type="match status" value="1"/>
</dbReference>
<dbReference type="RefSeq" id="WP_137057094.1">
    <property type="nucleotide sequence ID" value="NZ_SZOD01000108.1"/>
</dbReference>
<evidence type="ECO:0000313" key="3">
    <source>
        <dbReference type="EMBL" id="TKI86644.1"/>
    </source>
</evidence>
<dbReference type="GO" id="GO:0009378">
    <property type="term" value="F:four-way junction helicase activity"/>
    <property type="evidence" value="ECO:0007669"/>
    <property type="project" value="InterPro"/>
</dbReference>
<protein>
    <submittedName>
        <fullName evidence="3">ATP-binding protein</fullName>
    </submittedName>
</protein>
<feature type="domain" description="ORC1/DEAH AAA+ ATPase" evidence="2">
    <location>
        <begin position="137"/>
        <end position="285"/>
    </location>
</feature>
<dbReference type="InterPro" id="IPR049945">
    <property type="entry name" value="AAA_22"/>
</dbReference>
<feature type="coiled-coil region" evidence="1">
    <location>
        <begin position="421"/>
        <end position="448"/>
    </location>
</feature>
<accession>A0A4U3AEB1</accession>
<keyword evidence="1" id="KW-0175">Coiled coil</keyword>
<evidence type="ECO:0000313" key="4">
    <source>
        <dbReference type="Proteomes" id="UP000305524"/>
    </source>
</evidence>
<dbReference type="Proteomes" id="UP000305524">
    <property type="component" value="Unassembled WGS sequence"/>
</dbReference>
<evidence type="ECO:0000259" key="2">
    <source>
        <dbReference type="Pfam" id="PF13401"/>
    </source>
</evidence>
<dbReference type="CDD" id="cd14332">
    <property type="entry name" value="UBA_RuvA_C"/>
    <property type="match status" value="1"/>
</dbReference>
<dbReference type="GO" id="GO:0005524">
    <property type="term" value="F:ATP binding"/>
    <property type="evidence" value="ECO:0007669"/>
    <property type="project" value="UniProtKB-KW"/>
</dbReference>
<dbReference type="InterPro" id="IPR027417">
    <property type="entry name" value="P-loop_NTPase"/>
</dbReference>